<dbReference type="KEGG" id="mvd:AWU67_06355"/>
<organism evidence="2 3">
    <name type="scientific">Microterricola viridarii</name>
    <dbReference type="NCBI Taxonomy" id="412690"/>
    <lineage>
        <taxon>Bacteria</taxon>
        <taxon>Bacillati</taxon>
        <taxon>Actinomycetota</taxon>
        <taxon>Actinomycetes</taxon>
        <taxon>Micrococcales</taxon>
        <taxon>Microbacteriaceae</taxon>
        <taxon>Microterricola</taxon>
    </lineage>
</organism>
<sequence>MLGAWVECGQLLVEVGRLHLNVDRASRSTTAMRGQRLGASAGHRTRPQHRGEPRLSLAISEPSVREPASSSVAAETTVRVAAV</sequence>
<evidence type="ECO:0000313" key="3">
    <source>
        <dbReference type="Proteomes" id="UP000058305"/>
    </source>
</evidence>
<name>A0A0X8E3X6_9MICO</name>
<dbReference type="AlphaFoldDB" id="A0A0X8E3X6"/>
<feature type="region of interest" description="Disordered" evidence="1">
    <location>
        <begin position="27"/>
        <end position="83"/>
    </location>
</feature>
<reference evidence="2 3" key="1">
    <citation type="journal article" date="2016" name="J. Biotechnol.">
        <title>First complete genome sequence of a species in the genus Microterricola, an extremophilic cold active enzyme producing bacterial strain ERGS5:02 isolated from Sikkim Himalaya.</title>
        <authorList>
            <person name="Himanshu"/>
            <person name="Swarnkar M.K."/>
            <person name="Singh D."/>
            <person name="Kumar R."/>
        </authorList>
    </citation>
    <scope>NUCLEOTIDE SEQUENCE [LARGE SCALE GENOMIC DNA]</scope>
    <source>
        <strain evidence="2 3">ERGS5:02</strain>
    </source>
</reference>
<evidence type="ECO:0000256" key="1">
    <source>
        <dbReference type="SAM" id="MobiDB-lite"/>
    </source>
</evidence>
<proteinExistence type="predicted"/>
<keyword evidence="3" id="KW-1185">Reference proteome</keyword>
<feature type="compositionally biased region" description="Low complexity" evidence="1">
    <location>
        <begin position="68"/>
        <end position="83"/>
    </location>
</feature>
<dbReference type="Proteomes" id="UP000058305">
    <property type="component" value="Chromosome"/>
</dbReference>
<dbReference type="EMBL" id="CP014145">
    <property type="protein sequence ID" value="AMB58541.1"/>
    <property type="molecule type" value="Genomic_DNA"/>
</dbReference>
<reference evidence="3" key="2">
    <citation type="submission" date="2016-01" db="EMBL/GenBank/DDBJ databases">
        <title>First complete genome sequence of a species in the genus Microterricola, an extremophilic cold active enzyme producing strain ERGS5:02 isolated from Sikkim Himalaya.</title>
        <authorList>
            <person name="Kumar R."/>
            <person name="Singh D."/>
            <person name="Swarnkar M.K."/>
        </authorList>
    </citation>
    <scope>NUCLEOTIDE SEQUENCE [LARGE SCALE GENOMIC DNA]</scope>
    <source>
        <strain evidence="3">ERGS5:02</strain>
    </source>
</reference>
<gene>
    <name evidence="2" type="ORF">AWU67_06355</name>
</gene>
<accession>A0A0X8E3X6</accession>
<protein>
    <submittedName>
        <fullName evidence="2">Uncharacterized protein</fullName>
    </submittedName>
</protein>
<evidence type="ECO:0000313" key="2">
    <source>
        <dbReference type="EMBL" id="AMB58541.1"/>
    </source>
</evidence>